<keyword evidence="3" id="KW-1185">Reference proteome</keyword>
<reference evidence="2" key="3">
    <citation type="submission" date="2020-12" db="UniProtKB">
        <authorList>
            <consortium name="EnsemblPlants"/>
        </authorList>
    </citation>
    <scope>IDENTIFICATION</scope>
</reference>
<dbReference type="EnsemblPlants" id="Pp3c24_12820V3.3">
    <property type="protein sequence ID" value="Pp3c24_12820V3.3"/>
    <property type="gene ID" value="Pp3c24_12820"/>
</dbReference>
<reference evidence="1 3" key="1">
    <citation type="journal article" date="2008" name="Science">
        <title>The Physcomitrella genome reveals evolutionary insights into the conquest of land by plants.</title>
        <authorList>
            <person name="Rensing S."/>
            <person name="Lang D."/>
            <person name="Zimmer A."/>
            <person name="Terry A."/>
            <person name="Salamov A."/>
            <person name="Shapiro H."/>
            <person name="Nishiyama T."/>
            <person name="Perroud P.-F."/>
            <person name="Lindquist E."/>
            <person name="Kamisugi Y."/>
            <person name="Tanahashi T."/>
            <person name="Sakakibara K."/>
            <person name="Fujita T."/>
            <person name="Oishi K."/>
            <person name="Shin-I T."/>
            <person name="Kuroki Y."/>
            <person name="Toyoda A."/>
            <person name="Suzuki Y."/>
            <person name="Hashimoto A."/>
            <person name="Yamaguchi K."/>
            <person name="Sugano A."/>
            <person name="Kohara Y."/>
            <person name="Fujiyama A."/>
            <person name="Anterola A."/>
            <person name="Aoki S."/>
            <person name="Ashton N."/>
            <person name="Barbazuk W.B."/>
            <person name="Barker E."/>
            <person name="Bennetzen J."/>
            <person name="Bezanilla M."/>
            <person name="Blankenship R."/>
            <person name="Cho S.H."/>
            <person name="Dutcher S."/>
            <person name="Estelle M."/>
            <person name="Fawcett J.A."/>
            <person name="Gundlach H."/>
            <person name="Hanada K."/>
            <person name="Heyl A."/>
            <person name="Hicks K.A."/>
            <person name="Hugh J."/>
            <person name="Lohr M."/>
            <person name="Mayer K."/>
            <person name="Melkozernov A."/>
            <person name="Murata T."/>
            <person name="Nelson D."/>
            <person name="Pils B."/>
            <person name="Prigge M."/>
            <person name="Reiss B."/>
            <person name="Renner T."/>
            <person name="Rombauts S."/>
            <person name="Rushton P."/>
            <person name="Sanderfoot A."/>
            <person name="Schween G."/>
            <person name="Shiu S.-H."/>
            <person name="Stueber K."/>
            <person name="Theodoulou F.L."/>
            <person name="Tu H."/>
            <person name="Van de Peer Y."/>
            <person name="Verrier P.J."/>
            <person name="Waters E."/>
            <person name="Wood A."/>
            <person name="Yang L."/>
            <person name="Cove D."/>
            <person name="Cuming A."/>
            <person name="Hasebe M."/>
            <person name="Lucas S."/>
            <person name="Mishler D.B."/>
            <person name="Reski R."/>
            <person name="Grigoriev I."/>
            <person name="Quatrano R.S."/>
            <person name="Boore J.L."/>
        </authorList>
    </citation>
    <scope>NUCLEOTIDE SEQUENCE [LARGE SCALE GENOMIC DNA]</scope>
    <source>
        <strain evidence="2 3">cv. Gransden 2004</strain>
    </source>
</reference>
<accession>A0A2K1IGK1</accession>
<dbReference type="Proteomes" id="UP000006727">
    <property type="component" value="Chromosome 24"/>
</dbReference>
<dbReference type="InParanoid" id="A0A2K1IGK1"/>
<evidence type="ECO:0000313" key="2">
    <source>
        <dbReference type="EnsemblPlants" id="Pp3c24_12820V3.1"/>
    </source>
</evidence>
<evidence type="ECO:0000313" key="1">
    <source>
        <dbReference type="EMBL" id="PNR28407.1"/>
    </source>
</evidence>
<protein>
    <submittedName>
        <fullName evidence="1 2">Uncharacterized protein</fullName>
    </submittedName>
</protein>
<dbReference type="EMBL" id="ABEU02000024">
    <property type="protein sequence ID" value="PNR28407.1"/>
    <property type="molecule type" value="Genomic_DNA"/>
</dbReference>
<proteinExistence type="predicted"/>
<evidence type="ECO:0000313" key="3">
    <source>
        <dbReference type="Proteomes" id="UP000006727"/>
    </source>
</evidence>
<dbReference type="Gramene" id="Pp3c24_12820V3.3">
    <property type="protein sequence ID" value="Pp3c24_12820V3.3"/>
    <property type="gene ID" value="Pp3c24_12820"/>
</dbReference>
<gene>
    <name evidence="1" type="ORF">PHYPA_028999</name>
</gene>
<dbReference type="Gramene" id="Pp3c24_12820V3.1">
    <property type="protein sequence ID" value="Pp3c24_12820V3.1"/>
    <property type="gene ID" value="Pp3c24_12820"/>
</dbReference>
<dbReference type="EnsemblPlants" id="Pp3c24_12820V3.1">
    <property type="protein sequence ID" value="Pp3c24_12820V3.1"/>
    <property type="gene ID" value="Pp3c24_12820"/>
</dbReference>
<dbReference type="PaxDb" id="3218-PP1S16_389V6.1"/>
<reference evidence="1 3" key="2">
    <citation type="journal article" date="2018" name="Plant J.">
        <title>The Physcomitrella patens chromosome-scale assembly reveals moss genome structure and evolution.</title>
        <authorList>
            <person name="Lang D."/>
            <person name="Ullrich K.K."/>
            <person name="Murat F."/>
            <person name="Fuchs J."/>
            <person name="Jenkins J."/>
            <person name="Haas F.B."/>
            <person name="Piednoel M."/>
            <person name="Gundlach H."/>
            <person name="Van Bel M."/>
            <person name="Meyberg R."/>
            <person name="Vives C."/>
            <person name="Morata J."/>
            <person name="Symeonidi A."/>
            <person name="Hiss M."/>
            <person name="Muchero W."/>
            <person name="Kamisugi Y."/>
            <person name="Saleh O."/>
            <person name="Blanc G."/>
            <person name="Decker E.L."/>
            <person name="van Gessel N."/>
            <person name="Grimwood J."/>
            <person name="Hayes R.D."/>
            <person name="Graham S.W."/>
            <person name="Gunter L.E."/>
            <person name="McDaniel S.F."/>
            <person name="Hoernstein S.N.W."/>
            <person name="Larsson A."/>
            <person name="Li F.W."/>
            <person name="Perroud P.F."/>
            <person name="Phillips J."/>
            <person name="Ranjan P."/>
            <person name="Rokshar D.S."/>
            <person name="Rothfels C.J."/>
            <person name="Schneider L."/>
            <person name="Shu S."/>
            <person name="Stevenson D.W."/>
            <person name="Thummler F."/>
            <person name="Tillich M."/>
            <person name="Villarreal Aguilar J.C."/>
            <person name="Widiez T."/>
            <person name="Wong G.K."/>
            <person name="Wymore A."/>
            <person name="Zhang Y."/>
            <person name="Zimmer A.D."/>
            <person name="Quatrano R.S."/>
            <person name="Mayer K.F.X."/>
            <person name="Goodstein D."/>
            <person name="Casacuberta J.M."/>
            <person name="Vandepoele K."/>
            <person name="Reski R."/>
            <person name="Cuming A.C."/>
            <person name="Tuskan G.A."/>
            <person name="Maumus F."/>
            <person name="Salse J."/>
            <person name="Schmutz J."/>
            <person name="Rensing S.A."/>
        </authorList>
    </citation>
    <scope>NUCLEOTIDE SEQUENCE [LARGE SCALE GENOMIC DNA]</scope>
    <source>
        <strain evidence="2 3">cv. Gransden 2004</strain>
    </source>
</reference>
<dbReference type="AlphaFoldDB" id="A0A2K1IGK1"/>
<name>A0A2K1IGK1_PHYPA</name>
<organism evidence="1">
    <name type="scientific">Physcomitrium patens</name>
    <name type="common">Spreading-leaved earth moss</name>
    <name type="synonym">Physcomitrella patens</name>
    <dbReference type="NCBI Taxonomy" id="3218"/>
    <lineage>
        <taxon>Eukaryota</taxon>
        <taxon>Viridiplantae</taxon>
        <taxon>Streptophyta</taxon>
        <taxon>Embryophyta</taxon>
        <taxon>Bryophyta</taxon>
        <taxon>Bryophytina</taxon>
        <taxon>Bryopsida</taxon>
        <taxon>Funariidae</taxon>
        <taxon>Funariales</taxon>
        <taxon>Funariaceae</taxon>
        <taxon>Physcomitrium</taxon>
    </lineage>
</organism>
<sequence length="108" mass="12221">MFSFVMAQELRLEYTSSTFPNTSTDLNAHIDVCDVDYSCNAKGFGLMSSSSFLMAAGSLGLHYEGKQRRFEDLSVFRRLQEFEESSHSLMSLCSTTSSTYSEKHHRIP</sequence>